<protein>
    <submittedName>
        <fullName evidence="1">Cysteine-rich receptor-like protein kinase</fullName>
    </submittedName>
</protein>
<keyword evidence="1" id="KW-0675">Receptor</keyword>
<sequence length="79" mass="8849">MIGSSWWREIVSIRDGRGDLGGGWFGECVSKKVGDGLDTFFWSDPWLGGIPLRERFGRLFDLAVNKSSKVAERSALGWE</sequence>
<name>A0A392RFL1_9FABA</name>
<organism evidence="1 2">
    <name type="scientific">Trifolium medium</name>
    <dbReference type="NCBI Taxonomy" id="97028"/>
    <lineage>
        <taxon>Eukaryota</taxon>
        <taxon>Viridiplantae</taxon>
        <taxon>Streptophyta</taxon>
        <taxon>Embryophyta</taxon>
        <taxon>Tracheophyta</taxon>
        <taxon>Spermatophyta</taxon>
        <taxon>Magnoliopsida</taxon>
        <taxon>eudicotyledons</taxon>
        <taxon>Gunneridae</taxon>
        <taxon>Pentapetalae</taxon>
        <taxon>rosids</taxon>
        <taxon>fabids</taxon>
        <taxon>Fabales</taxon>
        <taxon>Fabaceae</taxon>
        <taxon>Papilionoideae</taxon>
        <taxon>50 kb inversion clade</taxon>
        <taxon>NPAAA clade</taxon>
        <taxon>Hologalegina</taxon>
        <taxon>IRL clade</taxon>
        <taxon>Trifolieae</taxon>
        <taxon>Trifolium</taxon>
    </lineage>
</organism>
<dbReference type="Proteomes" id="UP000265520">
    <property type="component" value="Unassembled WGS sequence"/>
</dbReference>
<feature type="non-terminal residue" evidence="1">
    <location>
        <position position="79"/>
    </location>
</feature>
<keyword evidence="1" id="KW-0808">Transferase</keyword>
<accession>A0A392RFL1</accession>
<evidence type="ECO:0000313" key="1">
    <source>
        <dbReference type="EMBL" id="MCI35403.1"/>
    </source>
</evidence>
<dbReference type="EMBL" id="LXQA010223040">
    <property type="protein sequence ID" value="MCI35403.1"/>
    <property type="molecule type" value="Genomic_DNA"/>
</dbReference>
<proteinExistence type="predicted"/>
<reference evidence="1 2" key="1">
    <citation type="journal article" date="2018" name="Front. Plant Sci.">
        <title>Red Clover (Trifolium pratense) and Zigzag Clover (T. medium) - A Picture of Genomic Similarities and Differences.</title>
        <authorList>
            <person name="Dluhosova J."/>
            <person name="Istvanek J."/>
            <person name="Nedelnik J."/>
            <person name="Repkova J."/>
        </authorList>
    </citation>
    <scope>NUCLEOTIDE SEQUENCE [LARGE SCALE GENOMIC DNA]</scope>
    <source>
        <strain evidence="2">cv. 10/8</strain>
        <tissue evidence="1">Leaf</tissue>
    </source>
</reference>
<dbReference type="PANTHER" id="PTHR36617">
    <property type="entry name" value="PROTEIN, PUTATIVE-RELATED"/>
    <property type="match status" value="1"/>
</dbReference>
<evidence type="ECO:0000313" key="2">
    <source>
        <dbReference type="Proteomes" id="UP000265520"/>
    </source>
</evidence>
<comment type="caution">
    <text evidence="1">The sequence shown here is derived from an EMBL/GenBank/DDBJ whole genome shotgun (WGS) entry which is preliminary data.</text>
</comment>
<keyword evidence="1" id="KW-0418">Kinase</keyword>
<dbReference type="PANTHER" id="PTHR36617:SF5">
    <property type="entry name" value="OS05G0421675 PROTEIN"/>
    <property type="match status" value="1"/>
</dbReference>
<dbReference type="AlphaFoldDB" id="A0A392RFL1"/>
<keyword evidence="2" id="KW-1185">Reference proteome</keyword>
<dbReference type="GO" id="GO:0016301">
    <property type="term" value="F:kinase activity"/>
    <property type="evidence" value="ECO:0007669"/>
    <property type="project" value="UniProtKB-KW"/>
</dbReference>